<reference evidence="3 4" key="1">
    <citation type="submission" date="2021-01" db="EMBL/GenBank/DDBJ databases">
        <title>Brevundimonas vitis sp. nov., an bacterium isolated from grape (Vitis vinifera).</title>
        <authorList>
            <person name="Jiang L."/>
            <person name="Lee J."/>
        </authorList>
    </citation>
    <scope>NUCLEOTIDE SEQUENCE [LARGE SCALE GENOMIC DNA]</scope>
    <source>
        <strain evidence="3 4">GRTSA-9</strain>
    </source>
</reference>
<keyword evidence="2" id="KW-0472">Membrane</keyword>
<evidence type="ECO:0000256" key="1">
    <source>
        <dbReference type="SAM" id="MobiDB-lite"/>
    </source>
</evidence>
<evidence type="ECO:0000313" key="4">
    <source>
        <dbReference type="Proteomes" id="UP000595448"/>
    </source>
</evidence>
<evidence type="ECO:0008006" key="5">
    <source>
        <dbReference type="Google" id="ProtNLM"/>
    </source>
</evidence>
<gene>
    <name evidence="3" type="ORF">JIP62_04505</name>
</gene>
<evidence type="ECO:0000313" key="3">
    <source>
        <dbReference type="EMBL" id="QQQ19366.1"/>
    </source>
</evidence>
<organism evidence="3 4">
    <name type="scientific">Brevundimonas vitisensis</name>
    <dbReference type="NCBI Taxonomy" id="2800818"/>
    <lineage>
        <taxon>Bacteria</taxon>
        <taxon>Pseudomonadati</taxon>
        <taxon>Pseudomonadota</taxon>
        <taxon>Alphaproteobacteria</taxon>
        <taxon>Caulobacterales</taxon>
        <taxon>Caulobacteraceae</taxon>
        <taxon>Brevundimonas</taxon>
    </lineage>
</organism>
<name>A0ABX7BSR3_9CAUL</name>
<sequence>MAPTLIVLALIAMGVGIVLWATRRRPARPVEQRLDQDTAWNDPVTSQGDAPQTPVQPPQSPFPPADPSEPRQ</sequence>
<dbReference type="Proteomes" id="UP000595448">
    <property type="component" value="Chromosome"/>
</dbReference>
<feature type="region of interest" description="Disordered" evidence="1">
    <location>
        <begin position="25"/>
        <end position="72"/>
    </location>
</feature>
<feature type="compositionally biased region" description="Pro residues" evidence="1">
    <location>
        <begin position="54"/>
        <end position="72"/>
    </location>
</feature>
<accession>A0ABX7BSR3</accession>
<keyword evidence="4" id="KW-1185">Reference proteome</keyword>
<dbReference type="RefSeq" id="WP_201103717.1">
    <property type="nucleotide sequence ID" value="NZ_CP067977.1"/>
</dbReference>
<keyword evidence="2" id="KW-1133">Transmembrane helix</keyword>
<dbReference type="EMBL" id="CP067977">
    <property type="protein sequence ID" value="QQQ19366.1"/>
    <property type="molecule type" value="Genomic_DNA"/>
</dbReference>
<feature type="transmembrane region" description="Helical" evidence="2">
    <location>
        <begin position="6"/>
        <end position="23"/>
    </location>
</feature>
<evidence type="ECO:0000256" key="2">
    <source>
        <dbReference type="SAM" id="Phobius"/>
    </source>
</evidence>
<protein>
    <recommendedName>
        <fullName evidence="5">Secreted protein</fullName>
    </recommendedName>
</protein>
<keyword evidence="2" id="KW-0812">Transmembrane</keyword>
<proteinExistence type="predicted"/>